<feature type="domain" description="DUF4365" evidence="1">
    <location>
        <begin position="10"/>
        <end position="139"/>
    </location>
</feature>
<protein>
    <recommendedName>
        <fullName evidence="1">DUF4365 domain-containing protein</fullName>
    </recommendedName>
</protein>
<name>A0ABX5P9B2_9PROT</name>
<dbReference type="RefSeq" id="WP_110559559.1">
    <property type="nucleotide sequence ID" value="NZ_PRCW01000028.1"/>
</dbReference>
<organism evidence="2 3">
    <name type="scientific">Novacetimonas pomaceti</name>
    <dbReference type="NCBI Taxonomy" id="2021998"/>
    <lineage>
        <taxon>Bacteria</taxon>
        <taxon>Pseudomonadati</taxon>
        <taxon>Pseudomonadota</taxon>
        <taxon>Alphaproteobacteria</taxon>
        <taxon>Acetobacterales</taxon>
        <taxon>Acetobacteraceae</taxon>
        <taxon>Novacetimonas</taxon>
    </lineage>
</organism>
<evidence type="ECO:0000313" key="3">
    <source>
        <dbReference type="Proteomes" id="UP000248116"/>
    </source>
</evidence>
<dbReference type="InterPro" id="IPR025375">
    <property type="entry name" value="DUF4365"/>
</dbReference>
<evidence type="ECO:0000259" key="1">
    <source>
        <dbReference type="Pfam" id="PF14280"/>
    </source>
</evidence>
<proteinExistence type="predicted"/>
<comment type="caution">
    <text evidence="2">The sequence shown here is derived from an EMBL/GenBank/DDBJ whole genome shotgun (WGS) entry which is preliminary data.</text>
</comment>
<evidence type="ECO:0000313" key="2">
    <source>
        <dbReference type="EMBL" id="PYD48626.1"/>
    </source>
</evidence>
<dbReference type="EMBL" id="PRCW01000028">
    <property type="protein sequence ID" value="PYD48626.1"/>
    <property type="molecule type" value="Genomic_DNA"/>
</dbReference>
<accession>A0ABX5P9B2</accession>
<keyword evidence="3" id="KW-1185">Reference proteome</keyword>
<reference evidence="2 3" key="1">
    <citation type="submission" date="2018-02" db="EMBL/GenBank/DDBJ databases">
        <authorList>
            <person name="Skraban J."/>
            <person name="Trcek J."/>
        </authorList>
    </citation>
    <scope>NUCLEOTIDE SEQUENCE [LARGE SCALE GENOMIC DNA]</scope>
    <source>
        <strain evidence="2 3">AV446</strain>
    </source>
</reference>
<gene>
    <name evidence="2" type="ORF">C3920_03745</name>
</gene>
<sequence>MTRTQSHITERIGVSTVDNIFSKDLKWFFREQRVADFGVDAEVEVVEDGKPTGKLIGLQIKSGSSFFKKVTSGKIRYYGELKHLEYWTNHSLPIYIILHNPEKQITIFQRVERHLAVLTEKGWYIDIPLENRLDATARKILSSGVGSDPESLKRYRFASDKMDMIKYKNHKVFFRFDFWVNKSFGLRGIDVYFDDYQKSVPDENIEIWGPTHSTQPIMRHFFPWLDYELADFEHPDDNCGEIECHILRVKLNKSAKRFLKLEQFYENPDLPYDIDYQNTENILEESYNTLPWEIDNDDFDPELTTMMQEEIHRDNE</sequence>
<dbReference type="Proteomes" id="UP000248116">
    <property type="component" value="Unassembled WGS sequence"/>
</dbReference>
<dbReference type="Pfam" id="PF14280">
    <property type="entry name" value="DUF4365"/>
    <property type="match status" value="1"/>
</dbReference>